<feature type="region of interest" description="Disordered" evidence="1">
    <location>
        <begin position="319"/>
        <end position="338"/>
    </location>
</feature>
<dbReference type="Proteomes" id="UP000265581">
    <property type="component" value="Unassembled WGS sequence"/>
</dbReference>
<name>A0A371PCH1_9ACTN</name>
<evidence type="ECO:0000256" key="1">
    <source>
        <dbReference type="SAM" id="MobiDB-lite"/>
    </source>
</evidence>
<accession>A0A371PCH1</accession>
<gene>
    <name evidence="2" type="ORF">DX116_08990</name>
</gene>
<organism evidence="2 3">
    <name type="scientific">Aeromicrobium endophyticum</name>
    <dbReference type="NCBI Taxonomy" id="2292704"/>
    <lineage>
        <taxon>Bacteria</taxon>
        <taxon>Bacillati</taxon>
        <taxon>Actinomycetota</taxon>
        <taxon>Actinomycetes</taxon>
        <taxon>Propionibacteriales</taxon>
        <taxon>Nocardioidaceae</taxon>
        <taxon>Aeromicrobium</taxon>
    </lineage>
</organism>
<comment type="caution">
    <text evidence="2">The sequence shown here is derived from an EMBL/GenBank/DDBJ whole genome shotgun (WGS) entry which is preliminary data.</text>
</comment>
<proteinExistence type="predicted"/>
<keyword evidence="3" id="KW-1185">Reference proteome</keyword>
<protein>
    <submittedName>
        <fullName evidence="2">Uncharacterized protein</fullName>
    </submittedName>
</protein>
<sequence length="338" mass="36922">MLVDRRRLAMLQSAVEHYERQQQFTAAALVAGRRSGVSTVELARIVAALQLLAARDALESIDPMLEEQDISAPPVGQIAAASFSGTASDGRPLESLLLQAATPDALDMMVVTQVQDAARQAASVSIAARPHIGYVRMLNPPSCSRCAILAGKFFRYNEGFQRHPRCDCRHIPSTESLSGDLTTDPSAYFDSLTGPEQDKVFTKAGAESIRLGADPTQVVNARRVTAGMQVAGVSPIKIDARGILRTTEGTTRRGLAYQQQRGLRRNGDVQGRLMPESILLRAADRAEAQRMLRLYGYIVDNDAAARGRTLIAERRRADRAARARERRAERRAERGATT</sequence>
<dbReference type="EMBL" id="QUBR01000001">
    <property type="protein sequence ID" value="REK73651.1"/>
    <property type="molecule type" value="Genomic_DNA"/>
</dbReference>
<evidence type="ECO:0000313" key="3">
    <source>
        <dbReference type="Proteomes" id="UP000265581"/>
    </source>
</evidence>
<reference evidence="2 3" key="1">
    <citation type="submission" date="2018-08" db="EMBL/GenBank/DDBJ databases">
        <title>Aeromicrobium sp. M2KJ-4, whole genome shotgun sequence.</title>
        <authorList>
            <person name="Tuo L."/>
        </authorList>
    </citation>
    <scope>NUCLEOTIDE SEQUENCE [LARGE SCALE GENOMIC DNA]</scope>
    <source>
        <strain evidence="2 3">M2KJ-4</strain>
    </source>
</reference>
<dbReference type="AlphaFoldDB" id="A0A371PCH1"/>
<evidence type="ECO:0000313" key="2">
    <source>
        <dbReference type="EMBL" id="REK73651.1"/>
    </source>
</evidence>